<evidence type="ECO:0000259" key="1">
    <source>
        <dbReference type="Pfam" id="PF13470"/>
    </source>
</evidence>
<sequence>MRYTVVLDANVLYPAPLRDLFMRLALSDLFSARWTAQIHDEWIRNVLAKRPDLKPEQLQRTRQLMDSHVRDCLVEGYEPLIEGLSLPDPDDRHVLAAAIKCGAQAIITFNLKDFPASKLKQFEIEAKHPDEFLAYQLDLDPALVCNVVRQHRAALKRPPKSIGDYLDTLETNGLAVTANILRRFAEML</sequence>
<gene>
    <name evidence="5" type="ORF">B9G39_09895</name>
    <name evidence="4" type="ORF">B9G39_26075</name>
    <name evidence="3" type="ORF">B9G39_28510</name>
</gene>
<dbReference type="Pfam" id="PF13470">
    <property type="entry name" value="PIN_3"/>
    <property type="match status" value="1"/>
</dbReference>
<evidence type="ECO:0000313" key="6">
    <source>
        <dbReference type="Proteomes" id="UP000257039"/>
    </source>
</evidence>
<evidence type="ECO:0000259" key="2">
    <source>
        <dbReference type="Pfam" id="PF26343"/>
    </source>
</evidence>
<feature type="domain" description="VapC50 C-terminal" evidence="2">
    <location>
        <begin position="129"/>
        <end position="183"/>
    </location>
</feature>
<dbReference type="InterPro" id="IPR029060">
    <property type="entry name" value="PIN-like_dom_sf"/>
</dbReference>
<dbReference type="SUPFAM" id="SSF88723">
    <property type="entry name" value="PIN domain-like"/>
    <property type="match status" value="1"/>
</dbReference>
<dbReference type="InterPro" id="IPR058652">
    <property type="entry name" value="VapC50_C"/>
</dbReference>
<dbReference type="Proteomes" id="UP000257039">
    <property type="component" value="Unassembled WGS sequence"/>
</dbReference>
<evidence type="ECO:0000313" key="5">
    <source>
        <dbReference type="EMBL" id="RDH43728.1"/>
    </source>
</evidence>
<feature type="domain" description="PIN" evidence="1">
    <location>
        <begin position="5"/>
        <end position="111"/>
    </location>
</feature>
<reference evidence="5 6" key="1">
    <citation type="submission" date="2017-04" db="EMBL/GenBank/DDBJ databases">
        <title>Draft genome sequence of Zooshikella ganghwensis VG4 isolated from Red Sea sediments.</title>
        <authorList>
            <person name="Rehman Z."/>
            <person name="Alam I."/>
            <person name="Kamau A."/>
            <person name="Bajic V."/>
            <person name="Leiknes T."/>
        </authorList>
    </citation>
    <scope>NUCLEOTIDE SEQUENCE [LARGE SCALE GENOMIC DNA]</scope>
    <source>
        <strain evidence="5 6">VG4</strain>
    </source>
</reference>
<dbReference type="EMBL" id="NDXW01000002">
    <property type="protein sequence ID" value="RDH41888.1"/>
    <property type="molecule type" value="Genomic_DNA"/>
</dbReference>
<dbReference type="InterPro" id="IPR002716">
    <property type="entry name" value="PIN_dom"/>
</dbReference>
<dbReference type="Pfam" id="PF26343">
    <property type="entry name" value="VapC50_C"/>
    <property type="match status" value="1"/>
</dbReference>
<evidence type="ECO:0000313" key="3">
    <source>
        <dbReference type="EMBL" id="RDH41403.1"/>
    </source>
</evidence>
<comment type="caution">
    <text evidence="5">The sequence shown here is derived from an EMBL/GenBank/DDBJ whole genome shotgun (WGS) entry which is preliminary data.</text>
</comment>
<organism evidence="5 6">
    <name type="scientific">Zooshikella ganghwensis</name>
    <dbReference type="NCBI Taxonomy" id="202772"/>
    <lineage>
        <taxon>Bacteria</taxon>
        <taxon>Pseudomonadati</taxon>
        <taxon>Pseudomonadota</taxon>
        <taxon>Gammaproteobacteria</taxon>
        <taxon>Oceanospirillales</taxon>
        <taxon>Zooshikellaceae</taxon>
        <taxon>Zooshikella</taxon>
    </lineage>
</organism>
<protein>
    <submittedName>
        <fullName evidence="5">PIN domain-containing protein</fullName>
    </submittedName>
</protein>
<accession>A0A4P9VKA3</accession>
<dbReference type="EMBL" id="NDXW01000009">
    <property type="protein sequence ID" value="RDH41403.1"/>
    <property type="molecule type" value="Genomic_DNA"/>
</dbReference>
<name>A0A4P9VKA3_9GAMM</name>
<evidence type="ECO:0000313" key="4">
    <source>
        <dbReference type="EMBL" id="RDH41888.1"/>
    </source>
</evidence>
<proteinExistence type="predicted"/>
<dbReference type="AlphaFoldDB" id="A0A4P9VKA3"/>
<dbReference type="EMBL" id="NDXW01000001">
    <property type="protein sequence ID" value="RDH43728.1"/>
    <property type="molecule type" value="Genomic_DNA"/>
</dbReference>
<dbReference type="RefSeq" id="WP_094786991.1">
    <property type="nucleotide sequence ID" value="NZ_NDXW01000001.1"/>
</dbReference>
<keyword evidence="6" id="KW-1185">Reference proteome</keyword>